<gene>
    <name evidence="1" type="ORF">F0562_034604</name>
</gene>
<dbReference type="AlphaFoldDB" id="A0A5J5AAH4"/>
<protein>
    <submittedName>
        <fullName evidence="1">Uncharacterized protein</fullName>
    </submittedName>
</protein>
<dbReference type="OrthoDB" id="1992637at2759"/>
<evidence type="ECO:0000313" key="2">
    <source>
        <dbReference type="Proteomes" id="UP000325577"/>
    </source>
</evidence>
<organism evidence="1 2">
    <name type="scientific">Nyssa sinensis</name>
    <dbReference type="NCBI Taxonomy" id="561372"/>
    <lineage>
        <taxon>Eukaryota</taxon>
        <taxon>Viridiplantae</taxon>
        <taxon>Streptophyta</taxon>
        <taxon>Embryophyta</taxon>
        <taxon>Tracheophyta</taxon>
        <taxon>Spermatophyta</taxon>
        <taxon>Magnoliopsida</taxon>
        <taxon>eudicotyledons</taxon>
        <taxon>Gunneridae</taxon>
        <taxon>Pentapetalae</taxon>
        <taxon>asterids</taxon>
        <taxon>Cornales</taxon>
        <taxon>Nyssaceae</taxon>
        <taxon>Nyssa</taxon>
    </lineage>
</organism>
<dbReference type="Proteomes" id="UP000325577">
    <property type="component" value="Linkage Group LG21"/>
</dbReference>
<proteinExistence type="predicted"/>
<dbReference type="EMBL" id="CM018045">
    <property type="protein sequence ID" value="KAA8527299.1"/>
    <property type="molecule type" value="Genomic_DNA"/>
</dbReference>
<keyword evidence="2" id="KW-1185">Reference proteome</keyword>
<evidence type="ECO:0000313" key="1">
    <source>
        <dbReference type="EMBL" id="KAA8527299.1"/>
    </source>
</evidence>
<name>A0A5J5AAH4_9ASTE</name>
<accession>A0A5J5AAH4</accession>
<reference evidence="1 2" key="1">
    <citation type="submission" date="2019-09" db="EMBL/GenBank/DDBJ databases">
        <title>A chromosome-level genome assembly of the Chinese tupelo Nyssa sinensis.</title>
        <authorList>
            <person name="Yang X."/>
            <person name="Kang M."/>
            <person name="Yang Y."/>
            <person name="Xiong H."/>
            <person name="Wang M."/>
            <person name="Zhang Z."/>
            <person name="Wang Z."/>
            <person name="Wu H."/>
            <person name="Ma T."/>
            <person name="Liu J."/>
            <person name="Xi Z."/>
        </authorList>
    </citation>
    <scope>NUCLEOTIDE SEQUENCE [LARGE SCALE GENOMIC DNA]</scope>
    <source>
        <strain evidence="1">J267</strain>
        <tissue evidence="1">Leaf</tissue>
    </source>
</reference>
<sequence>MAFNAILKYFDPEALAEYRAFDETGLGAQIAAGPLYAYCKGEVDPLLRDLIPPDVRIVDPKAIESAPYGAKTIRKAYIILEEAGFDFGRWFQGEKAMRYFDPIDLEFRAVVKSGHNELKERATAATITGDDIALAKDEAELEAYTLQKINAILLRIEVWEFLFKLEMI</sequence>